<evidence type="ECO:0000259" key="1">
    <source>
        <dbReference type="Pfam" id="PF14529"/>
    </source>
</evidence>
<reference evidence="2 3" key="1">
    <citation type="submission" date="2018-10" db="EMBL/GenBank/DDBJ databases">
        <title>Genome assembly for a Yunnan-Guizhou Plateau 3E fish, Anabarilius grahami (Regan), and its evolutionary and genetic applications.</title>
        <authorList>
            <person name="Jiang W."/>
        </authorList>
    </citation>
    <scope>NUCLEOTIDE SEQUENCE [LARGE SCALE GENOMIC DNA]</scope>
    <source>
        <strain evidence="2">AG-KIZ</strain>
        <tissue evidence="2">Muscle</tissue>
    </source>
</reference>
<evidence type="ECO:0000313" key="3">
    <source>
        <dbReference type="Proteomes" id="UP000281406"/>
    </source>
</evidence>
<dbReference type="OrthoDB" id="419189at2759"/>
<dbReference type="SUPFAM" id="SSF56219">
    <property type="entry name" value="DNase I-like"/>
    <property type="match status" value="1"/>
</dbReference>
<dbReference type="PANTHER" id="PTHR46670:SF3">
    <property type="entry name" value="ENDONUCLEASE_EXONUCLEASE_PHOSPHATASE DOMAIN-CONTAINING PROTEIN"/>
    <property type="match status" value="1"/>
</dbReference>
<protein>
    <recommendedName>
        <fullName evidence="1">Endonuclease/exonuclease/phosphatase domain-containing protein</fullName>
    </recommendedName>
</protein>
<keyword evidence="3" id="KW-1185">Reference proteome</keyword>
<dbReference type="InterPro" id="IPR005135">
    <property type="entry name" value="Endo/exonuclease/phosphatase"/>
</dbReference>
<accession>A0A3N0XGV4</accession>
<gene>
    <name evidence="2" type="ORF">DPX16_20177</name>
</gene>
<dbReference type="InterPro" id="IPR036691">
    <property type="entry name" value="Endo/exonu/phosph_ase_sf"/>
</dbReference>
<feature type="domain" description="Endonuclease/exonuclease/phosphatase" evidence="1">
    <location>
        <begin position="48"/>
        <end position="147"/>
    </location>
</feature>
<proteinExistence type="predicted"/>
<dbReference type="Gene3D" id="3.60.10.10">
    <property type="entry name" value="Endonuclease/exonuclease/phosphatase"/>
    <property type="match status" value="1"/>
</dbReference>
<dbReference type="Proteomes" id="UP000281406">
    <property type="component" value="Unassembled WGS sequence"/>
</dbReference>
<sequence length="276" mass="31188">MEKARSSGLGGGLAVIHRAELKRSPLPLPDLTSMECLAFKCKPPYSMTVLLIYRPPKPHASFLHEIHDLLTSLCSMSTRIVILGDFNIHIDNPSCHLATEFLSLIDCLCLQQHVKAPTHIKGHTLDLVITDAPINNLEVNDLGVSGHKLVSMAFSSMLPTIRPKRQISFRNWKQIDPTSITVDLQHISCPVSATVDELVTYYNTALSSVFDLHAPIRTREVNFKHSAPWFTQELRQMKTEGRILERRCKQSSLTVHKLAFRDHQKTYSKSLKDARF</sequence>
<dbReference type="EMBL" id="RJVU01079141">
    <property type="protein sequence ID" value="ROI15639.1"/>
    <property type="molecule type" value="Genomic_DNA"/>
</dbReference>
<comment type="caution">
    <text evidence="2">The sequence shown here is derived from an EMBL/GenBank/DDBJ whole genome shotgun (WGS) entry which is preliminary data.</text>
</comment>
<dbReference type="PANTHER" id="PTHR46670">
    <property type="entry name" value="ENDO/EXONUCLEASE/PHOSPHATASE DOMAIN-CONTAINING PROTEIN"/>
    <property type="match status" value="1"/>
</dbReference>
<dbReference type="Pfam" id="PF14529">
    <property type="entry name" value="Exo_endo_phos_2"/>
    <property type="match status" value="1"/>
</dbReference>
<organism evidence="2 3">
    <name type="scientific">Anabarilius grahami</name>
    <name type="common">Kanglang fish</name>
    <name type="synonym">Barilius grahami</name>
    <dbReference type="NCBI Taxonomy" id="495550"/>
    <lineage>
        <taxon>Eukaryota</taxon>
        <taxon>Metazoa</taxon>
        <taxon>Chordata</taxon>
        <taxon>Craniata</taxon>
        <taxon>Vertebrata</taxon>
        <taxon>Euteleostomi</taxon>
        <taxon>Actinopterygii</taxon>
        <taxon>Neopterygii</taxon>
        <taxon>Teleostei</taxon>
        <taxon>Ostariophysi</taxon>
        <taxon>Cypriniformes</taxon>
        <taxon>Xenocyprididae</taxon>
        <taxon>Xenocypridinae</taxon>
        <taxon>Xenocypridinae incertae sedis</taxon>
        <taxon>Anabarilius</taxon>
    </lineage>
</organism>
<dbReference type="GO" id="GO:0003824">
    <property type="term" value="F:catalytic activity"/>
    <property type="evidence" value="ECO:0007669"/>
    <property type="project" value="InterPro"/>
</dbReference>
<evidence type="ECO:0000313" key="2">
    <source>
        <dbReference type="EMBL" id="ROI15639.1"/>
    </source>
</evidence>
<dbReference type="AlphaFoldDB" id="A0A3N0XGV4"/>
<name>A0A3N0XGV4_ANAGA</name>